<comment type="caution">
    <text evidence="3">The sequence shown here is derived from an EMBL/GenBank/DDBJ whole genome shotgun (WGS) entry which is preliminary data.</text>
</comment>
<evidence type="ECO:0000256" key="1">
    <source>
        <dbReference type="SAM" id="MobiDB-lite"/>
    </source>
</evidence>
<dbReference type="PANTHER" id="PTHR34706:SF1">
    <property type="entry name" value="VWFA DOMAIN-CONTAINING PROTEIN"/>
    <property type="match status" value="1"/>
</dbReference>
<dbReference type="OrthoDB" id="2142040at2759"/>
<dbReference type="Gene3D" id="3.40.50.410">
    <property type="entry name" value="von Willebrand factor, type A domain"/>
    <property type="match status" value="1"/>
</dbReference>
<accession>A0A2C5X231</accession>
<evidence type="ECO:0000313" key="4">
    <source>
        <dbReference type="Proteomes" id="UP000222788"/>
    </source>
</evidence>
<name>A0A2C5X231_9PEZI</name>
<dbReference type="PROSITE" id="PS50234">
    <property type="entry name" value="VWFA"/>
    <property type="match status" value="1"/>
</dbReference>
<feature type="compositionally biased region" description="Polar residues" evidence="1">
    <location>
        <begin position="54"/>
        <end position="66"/>
    </location>
</feature>
<dbReference type="AlphaFoldDB" id="A0A2C5X231"/>
<dbReference type="SMART" id="SM00327">
    <property type="entry name" value="VWA"/>
    <property type="match status" value="1"/>
</dbReference>
<dbReference type="Proteomes" id="UP000222788">
    <property type="component" value="Unassembled WGS sequence"/>
</dbReference>
<feature type="domain" description="VWFA" evidence="2">
    <location>
        <begin position="103"/>
        <end position="310"/>
    </location>
</feature>
<evidence type="ECO:0000313" key="3">
    <source>
        <dbReference type="EMBL" id="PHH53868.1"/>
    </source>
</evidence>
<dbReference type="STRING" id="1035309.A0A2C5X231"/>
<protein>
    <recommendedName>
        <fullName evidence="2">VWFA domain-containing protein</fullName>
    </recommendedName>
</protein>
<dbReference type="Pfam" id="PF00092">
    <property type="entry name" value="VWA"/>
    <property type="match status" value="1"/>
</dbReference>
<proteinExistence type="predicted"/>
<reference evidence="3 4" key="2">
    <citation type="journal article" date="2013" name="IMA Fungus">
        <title>IMA Genome-F 1: Ceratocystis fimbriata: Draft nuclear genome sequence for the plant pathogen, Ceratocystis fimbriata.</title>
        <authorList>
            <person name="Wilken P.M."/>
            <person name="Steenkamp E.T."/>
            <person name="Wingfield M.J."/>
            <person name="de Beer Z.W."/>
            <person name="Wingfield B.D."/>
        </authorList>
    </citation>
    <scope>NUCLEOTIDE SEQUENCE [LARGE SCALE GENOMIC DNA]</scope>
    <source>
        <strain evidence="3 4">CBS 114723</strain>
    </source>
</reference>
<dbReference type="SUPFAM" id="SSF53300">
    <property type="entry name" value="vWA-like"/>
    <property type="match status" value="1"/>
</dbReference>
<feature type="region of interest" description="Disordered" evidence="1">
    <location>
        <begin position="16"/>
        <end position="76"/>
    </location>
</feature>
<dbReference type="InterPro" id="IPR036465">
    <property type="entry name" value="vWFA_dom_sf"/>
</dbReference>
<gene>
    <name evidence="3" type="ORF">CFIMG_002735RA</name>
</gene>
<dbReference type="EMBL" id="APWK03000035">
    <property type="protein sequence ID" value="PHH53868.1"/>
    <property type="molecule type" value="Genomic_DNA"/>
</dbReference>
<keyword evidence="4" id="KW-1185">Reference proteome</keyword>
<reference evidence="3 4" key="1">
    <citation type="journal article" date="2013" name="Fungal Biol.">
        <title>Analysis of microsatellite markers in the genome of the plant pathogen Ceratocystis fimbriata.</title>
        <authorList>
            <person name="Simpson M.C."/>
            <person name="Wilken P.M."/>
            <person name="Coetzee M.P."/>
            <person name="Wingfield M.J."/>
            <person name="Wingfield B.D."/>
        </authorList>
    </citation>
    <scope>NUCLEOTIDE SEQUENCE [LARGE SCALE GENOMIC DNA]</scope>
    <source>
        <strain evidence="3 4">CBS 114723</strain>
    </source>
</reference>
<evidence type="ECO:0000259" key="2">
    <source>
        <dbReference type="PROSITE" id="PS50234"/>
    </source>
</evidence>
<dbReference type="PANTHER" id="PTHR34706">
    <property type="entry name" value="SLR1338 PROTEIN"/>
    <property type="match status" value="1"/>
</dbReference>
<sequence>MGIIKTLIKRRASIRADAADHTANSSSNVSRRRSSNVNTSQPVGSHQEPPPPYSSATNYSLGSSGTPDLAASTPRASLKEIEARRIPATSTDDDPYAFLSSFDTVFVIDDSGSMYGSNWAETQEVLKAIMPICTSHDADGIDLYFLNYKSKNAAPCETKGPNGFYGIKSPAEIQKIFDYINPYGTTPTGQRLQSILAPYQRSLVEQSKKKGALAEPIKPINIITITDGRPSDDVEGVIVPVARRLDSLDASPYQVGLQFFQVGSDANATAGLRELDDGLEEMNIRDIVDTVSWDGELGTGLSSDLILKTVLGAVNRRLDRKRCDTPPARDSLVRAQE</sequence>
<dbReference type="InterPro" id="IPR002035">
    <property type="entry name" value="VWF_A"/>
</dbReference>
<organism evidence="3 4">
    <name type="scientific">Ceratocystis fimbriata CBS 114723</name>
    <dbReference type="NCBI Taxonomy" id="1035309"/>
    <lineage>
        <taxon>Eukaryota</taxon>
        <taxon>Fungi</taxon>
        <taxon>Dikarya</taxon>
        <taxon>Ascomycota</taxon>
        <taxon>Pezizomycotina</taxon>
        <taxon>Sordariomycetes</taxon>
        <taxon>Hypocreomycetidae</taxon>
        <taxon>Microascales</taxon>
        <taxon>Ceratocystidaceae</taxon>
        <taxon>Ceratocystis</taxon>
    </lineage>
</organism>